<keyword evidence="10" id="KW-1185">Reference proteome</keyword>
<dbReference type="InterPro" id="IPR051689">
    <property type="entry name" value="Sterol_desaturase/TMEM195"/>
</dbReference>
<feature type="transmembrane region" description="Helical" evidence="7">
    <location>
        <begin position="141"/>
        <end position="167"/>
    </location>
</feature>
<keyword evidence="2 7" id="KW-0812">Transmembrane</keyword>
<evidence type="ECO:0000256" key="2">
    <source>
        <dbReference type="ARBA" id="ARBA00022692"/>
    </source>
</evidence>
<evidence type="ECO:0000256" key="4">
    <source>
        <dbReference type="ARBA" id="ARBA00023002"/>
    </source>
</evidence>
<dbReference type="OrthoDB" id="9770329at2"/>
<reference evidence="9 10" key="1">
    <citation type="submission" date="2018-04" db="EMBL/GenBank/DDBJ databases">
        <title>Genomic Encyclopedia of Archaeal and Bacterial Type Strains, Phase II (KMG-II): from individual species to whole genera.</title>
        <authorList>
            <person name="Goeker M."/>
        </authorList>
    </citation>
    <scope>NUCLEOTIDE SEQUENCE [LARGE SCALE GENOMIC DNA]</scope>
    <source>
        <strain evidence="9 10">DSM 23382</strain>
    </source>
</reference>
<evidence type="ECO:0000259" key="8">
    <source>
        <dbReference type="Pfam" id="PF04116"/>
    </source>
</evidence>
<accession>A0A2T5UN22</accession>
<name>A0A2T5UN22_9HYPH</name>
<dbReference type="GO" id="GO:0006643">
    <property type="term" value="P:membrane lipid metabolic process"/>
    <property type="evidence" value="ECO:0007669"/>
    <property type="project" value="TreeGrafter"/>
</dbReference>
<evidence type="ECO:0000256" key="7">
    <source>
        <dbReference type="SAM" id="Phobius"/>
    </source>
</evidence>
<dbReference type="GO" id="GO:0016020">
    <property type="term" value="C:membrane"/>
    <property type="evidence" value="ECO:0007669"/>
    <property type="project" value="GOC"/>
</dbReference>
<dbReference type="Pfam" id="PF04116">
    <property type="entry name" value="FA_hydroxylase"/>
    <property type="match status" value="1"/>
</dbReference>
<keyword evidence="4" id="KW-0560">Oxidoreductase</keyword>
<evidence type="ECO:0000256" key="5">
    <source>
        <dbReference type="ARBA" id="ARBA00023098"/>
    </source>
</evidence>
<keyword evidence="3 7" id="KW-1133">Transmembrane helix</keyword>
<evidence type="ECO:0000313" key="10">
    <source>
        <dbReference type="Proteomes" id="UP000244081"/>
    </source>
</evidence>
<dbReference type="GO" id="GO:0005506">
    <property type="term" value="F:iron ion binding"/>
    <property type="evidence" value="ECO:0007669"/>
    <property type="project" value="InterPro"/>
</dbReference>
<keyword evidence="6 7" id="KW-0472">Membrane</keyword>
<feature type="domain" description="Fatty acid hydroxylase" evidence="8">
    <location>
        <begin position="87"/>
        <end position="220"/>
    </location>
</feature>
<feature type="transmembrane region" description="Helical" evidence="7">
    <location>
        <begin position="12"/>
        <end position="32"/>
    </location>
</feature>
<keyword evidence="5" id="KW-0443">Lipid metabolism</keyword>
<sequence length="300" mass="33427">MPPLDSKYSMRFGMIVVAASFMLLEYLVGRLAHLDLHDMRETAATFVVAAGHSLIRGLEAALVAFPFMLAYEHRIFTVDAGTILGATLLFLAVDFIYYWHHRASHHVRWLWATHAVHHSPTRMNLTAALRLGWTANISGHFLFYLPLAFLGFHPFAIVAMLGANLAYQFFLHTELSPRFGPLEWVLNTPAHHRVHHASDAEYLDRNFGGTLIVFDRLFGTFAEVLDGKKLSYGLRGASASHHPVRIIFGEWSAMALEARAATTFRQKLAVLFGPVTRRKVAVDGHQSSAGGRNLEAPAEG</sequence>
<dbReference type="GO" id="GO:0050479">
    <property type="term" value="F:glyceryl-ether monooxygenase activity"/>
    <property type="evidence" value="ECO:0007669"/>
    <property type="project" value="TreeGrafter"/>
</dbReference>
<evidence type="ECO:0000256" key="1">
    <source>
        <dbReference type="ARBA" id="ARBA00004127"/>
    </source>
</evidence>
<dbReference type="PANTHER" id="PTHR21624">
    <property type="entry name" value="STEROL DESATURASE-RELATED PROTEIN"/>
    <property type="match status" value="1"/>
</dbReference>
<evidence type="ECO:0000256" key="3">
    <source>
        <dbReference type="ARBA" id="ARBA00022989"/>
    </source>
</evidence>
<dbReference type="GO" id="GO:0008610">
    <property type="term" value="P:lipid biosynthetic process"/>
    <property type="evidence" value="ECO:0007669"/>
    <property type="project" value="InterPro"/>
</dbReference>
<dbReference type="RefSeq" id="WP_107992185.1">
    <property type="nucleotide sequence ID" value="NZ_QAYG01000019.1"/>
</dbReference>
<dbReference type="AlphaFoldDB" id="A0A2T5UN22"/>
<comment type="caution">
    <text evidence="9">The sequence shown here is derived from an EMBL/GenBank/DDBJ whole genome shotgun (WGS) entry which is preliminary data.</text>
</comment>
<feature type="transmembrane region" description="Helical" evidence="7">
    <location>
        <begin position="44"/>
        <end position="69"/>
    </location>
</feature>
<dbReference type="GO" id="GO:0012505">
    <property type="term" value="C:endomembrane system"/>
    <property type="evidence" value="ECO:0007669"/>
    <property type="project" value="UniProtKB-SubCell"/>
</dbReference>
<dbReference type="Proteomes" id="UP000244081">
    <property type="component" value="Unassembled WGS sequence"/>
</dbReference>
<proteinExistence type="predicted"/>
<evidence type="ECO:0000256" key="6">
    <source>
        <dbReference type="ARBA" id="ARBA00023136"/>
    </source>
</evidence>
<feature type="transmembrane region" description="Helical" evidence="7">
    <location>
        <begin position="81"/>
        <end position="100"/>
    </location>
</feature>
<gene>
    <name evidence="9" type="ORF">C8N35_1193</name>
</gene>
<dbReference type="InterPro" id="IPR006694">
    <property type="entry name" value="Fatty_acid_hydroxylase"/>
</dbReference>
<protein>
    <submittedName>
        <fullName evidence="9">Sterol desaturase/sphingolipid hydroxylase (Fatty acid hydroxylase superfamily)</fullName>
    </submittedName>
</protein>
<evidence type="ECO:0000313" key="9">
    <source>
        <dbReference type="EMBL" id="PTW52898.1"/>
    </source>
</evidence>
<dbReference type="PANTHER" id="PTHR21624:SF1">
    <property type="entry name" value="ALKYLGLYCEROL MONOOXYGENASE"/>
    <property type="match status" value="1"/>
</dbReference>
<organism evidence="9 10">
    <name type="scientific">Breoghania corrubedonensis</name>
    <dbReference type="NCBI Taxonomy" id="665038"/>
    <lineage>
        <taxon>Bacteria</taxon>
        <taxon>Pseudomonadati</taxon>
        <taxon>Pseudomonadota</taxon>
        <taxon>Alphaproteobacteria</taxon>
        <taxon>Hyphomicrobiales</taxon>
        <taxon>Stappiaceae</taxon>
        <taxon>Breoghania</taxon>
    </lineage>
</organism>
<dbReference type="EMBL" id="QAYG01000019">
    <property type="protein sequence ID" value="PTW52898.1"/>
    <property type="molecule type" value="Genomic_DNA"/>
</dbReference>
<comment type="subcellular location">
    <subcellularLocation>
        <location evidence="1">Endomembrane system</location>
        <topology evidence="1">Multi-pass membrane protein</topology>
    </subcellularLocation>
</comment>